<sequence length="85" mass="9616">MSQADRSEAESEPWYMRITLDGVVLTIKDVMLNGRLLQHHFASSIAGRPINTIKHAELRSICSKLSVPPYKNKKKENMAHLITAK</sequence>
<evidence type="ECO:0000313" key="16">
    <source>
        <dbReference type="Proteomes" id="UP000460718"/>
    </source>
</evidence>
<organism evidence="1 10">
    <name type="scientific">Phytophthora fragariae</name>
    <dbReference type="NCBI Taxonomy" id="53985"/>
    <lineage>
        <taxon>Eukaryota</taxon>
        <taxon>Sar</taxon>
        <taxon>Stramenopiles</taxon>
        <taxon>Oomycota</taxon>
        <taxon>Peronosporomycetes</taxon>
        <taxon>Peronosporales</taxon>
        <taxon>Peronosporaceae</taxon>
        <taxon>Phytophthora</taxon>
    </lineage>
</organism>
<dbReference type="EMBL" id="QXGF01000513">
    <property type="protein sequence ID" value="KAE8939102.1"/>
    <property type="molecule type" value="Genomic_DNA"/>
</dbReference>
<dbReference type="EMBL" id="QXFY01000193">
    <property type="protein sequence ID" value="KAE9352800.1"/>
    <property type="molecule type" value="Genomic_DNA"/>
</dbReference>
<dbReference type="Proteomes" id="UP000486351">
    <property type="component" value="Unassembled WGS sequence"/>
</dbReference>
<evidence type="ECO:0000313" key="3">
    <source>
        <dbReference type="EMBL" id="KAE9079545.1"/>
    </source>
</evidence>
<keyword evidence="11" id="KW-1185">Reference proteome</keyword>
<dbReference type="EMBL" id="QXGD01000596">
    <property type="protein sequence ID" value="KAE9232403.1"/>
    <property type="molecule type" value="Genomic_DNA"/>
</dbReference>
<dbReference type="EMBL" id="QXFX01002203">
    <property type="protein sequence ID" value="KAE9079545.1"/>
    <property type="molecule type" value="Genomic_DNA"/>
</dbReference>
<dbReference type="EMBL" id="QXGB01000166">
    <property type="protein sequence ID" value="KAE9226878.1"/>
    <property type="molecule type" value="Genomic_DNA"/>
</dbReference>
<evidence type="ECO:0000313" key="5">
    <source>
        <dbReference type="EMBL" id="KAE9124404.1"/>
    </source>
</evidence>
<evidence type="ECO:0000313" key="17">
    <source>
        <dbReference type="Proteomes" id="UP000486351"/>
    </source>
</evidence>
<evidence type="ECO:0000313" key="6">
    <source>
        <dbReference type="EMBL" id="KAE9226878.1"/>
    </source>
</evidence>
<dbReference type="AlphaFoldDB" id="A0A6A3F0H8"/>
<proteinExistence type="predicted"/>
<evidence type="ECO:0000313" key="7">
    <source>
        <dbReference type="EMBL" id="KAE9232403.1"/>
    </source>
</evidence>
<evidence type="ECO:0000313" key="4">
    <source>
        <dbReference type="EMBL" id="KAE9115268.1"/>
    </source>
</evidence>
<reference evidence="10 11" key="1">
    <citation type="submission" date="2018-08" db="EMBL/GenBank/DDBJ databases">
        <title>Genomic investigation of the strawberry pathogen Phytophthora fragariae indicates pathogenicity is determined by transcriptional variation in three key races.</title>
        <authorList>
            <person name="Adams T.M."/>
            <person name="Armitage A.D."/>
            <person name="Sobczyk M.K."/>
            <person name="Bates H.J."/>
            <person name="Dunwell J.M."/>
            <person name="Nellist C.F."/>
            <person name="Harrison R.J."/>
        </authorList>
    </citation>
    <scope>NUCLEOTIDE SEQUENCE [LARGE SCALE GENOMIC DNA]</scope>
    <source>
        <strain evidence="8 12">A4</strain>
        <strain evidence="7 13">BC-1</strain>
        <strain evidence="6 11">NOV-27</strain>
        <strain evidence="5 14">NOV-5</strain>
        <strain evidence="4 15">NOV-71</strain>
        <strain evidence="9 17">NOV-77</strain>
        <strain evidence="1 10">NOV-9</strain>
        <strain evidence="3 18">ONT-3</strain>
        <strain evidence="2 16">SCRP245</strain>
    </source>
</reference>
<dbReference type="Proteomes" id="UP000460718">
    <property type="component" value="Unassembled WGS sequence"/>
</dbReference>
<evidence type="ECO:0000313" key="8">
    <source>
        <dbReference type="EMBL" id="KAE9312568.1"/>
    </source>
</evidence>
<evidence type="ECO:0000313" key="1">
    <source>
        <dbReference type="EMBL" id="KAE8939102.1"/>
    </source>
</evidence>
<dbReference type="Proteomes" id="UP000440367">
    <property type="component" value="Unassembled WGS sequence"/>
</dbReference>
<evidence type="ECO:0000313" key="10">
    <source>
        <dbReference type="Proteomes" id="UP000429523"/>
    </source>
</evidence>
<evidence type="ECO:0000313" key="15">
    <source>
        <dbReference type="Proteomes" id="UP000441208"/>
    </source>
</evidence>
<dbReference type="EMBL" id="QXFZ01000467">
    <property type="protein sequence ID" value="KAE9115268.1"/>
    <property type="molecule type" value="Genomic_DNA"/>
</dbReference>
<protein>
    <submittedName>
        <fullName evidence="1">Uncharacterized protein</fullName>
    </submittedName>
</protein>
<gene>
    <name evidence="8" type="ORF">PF001_g9165</name>
    <name evidence="7" type="ORF">PF002_g12394</name>
    <name evidence="6" type="ORF">PF005_g4955</name>
    <name evidence="5" type="ORF">PF006_g17196</name>
    <name evidence="4" type="ORF">PF007_g10088</name>
    <name evidence="9" type="ORF">PF008_g5304</name>
    <name evidence="1" type="ORF">PF009_g11048</name>
    <name evidence="3" type="ORF">PF010_g22719</name>
    <name evidence="2" type="ORF">PF011_g21918</name>
</gene>
<evidence type="ECO:0000313" key="12">
    <source>
        <dbReference type="Proteomes" id="UP000437068"/>
    </source>
</evidence>
<evidence type="ECO:0000313" key="18">
    <source>
        <dbReference type="Proteomes" id="UP000488956"/>
    </source>
</evidence>
<accession>A0A6A3F0H8</accession>
<dbReference type="EMBL" id="QXGA01001250">
    <property type="protein sequence ID" value="KAE9124404.1"/>
    <property type="molecule type" value="Genomic_DNA"/>
</dbReference>
<dbReference type="Proteomes" id="UP000488956">
    <property type="component" value="Unassembled WGS sequence"/>
</dbReference>
<dbReference type="OrthoDB" id="10443621at2759"/>
<evidence type="ECO:0000313" key="9">
    <source>
        <dbReference type="EMBL" id="KAE9352800.1"/>
    </source>
</evidence>
<name>A0A6A3F0H8_9STRA</name>
<evidence type="ECO:0000313" key="13">
    <source>
        <dbReference type="Proteomes" id="UP000440367"/>
    </source>
</evidence>
<dbReference type="Proteomes" id="UP000440732">
    <property type="component" value="Unassembled WGS sequence"/>
</dbReference>
<evidence type="ECO:0000313" key="14">
    <source>
        <dbReference type="Proteomes" id="UP000440732"/>
    </source>
</evidence>
<dbReference type="Proteomes" id="UP000441208">
    <property type="component" value="Unassembled WGS sequence"/>
</dbReference>
<dbReference type="Proteomes" id="UP000437068">
    <property type="component" value="Unassembled WGS sequence"/>
</dbReference>
<dbReference type="Proteomes" id="UP000433483">
    <property type="component" value="Unassembled WGS sequence"/>
</dbReference>
<comment type="caution">
    <text evidence="1">The sequence shown here is derived from an EMBL/GenBank/DDBJ whole genome shotgun (WGS) entry which is preliminary data.</text>
</comment>
<dbReference type="EMBL" id="QXFW01002129">
    <property type="protein sequence ID" value="KAE8981714.1"/>
    <property type="molecule type" value="Genomic_DNA"/>
</dbReference>
<evidence type="ECO:0000313" key="11">
    <source>
        <dbReference type="Proteomes" id="UP000433483"/>
    </source>
</evidence>
<evidence type="ECO:0000313" key="2">
    <source>
        <dbReference type="EMBL" id="KAE8981714.1"/>
    </source>
</evidence>
<dbReference type="Proteomes" id="UP000429523">
    <property type="component" value="Unassembled WGS sequence"/>
</dbReference>
<dbReference type="EMBL" id="QXGE01000435">
    <property type="protein sequence ID" value="KAE9312568.1"/>
    <property type="molecule type" value="Genomic_DNA"/>
</dbReference>